<evidence type="ECO:0000313" key="3">
    <source>
        <dbReference type="Proteomes" id="UP000243459"/>
    </source>
</evidence>
<name>A0A5P1F6Y6_ASPOF</name>
<feature type="compositionally biased region" description="Basic and acidic residues" evidence="1">
    <location>
        <begin position="1"/>
        <end position="20"/>
    </location>
</feature>
<evidence type="ECO:0000313" key="2">
    <source>
        <dbReference type="EMBL" id="ONK72260.1"/>
    </source>
</evidence>
<gene>
    <name evidence="2" type="ORF">A4U43_C04F17500</name>
</gene>
<feature type="compositionally biased region" description="Basic and acidic residues" evidence="1">
    <location>
        <begin position="28"/>
        <end position="52"/>
    </location>
</feature>
<accession>A0A5P1F6Y6</accession>
<proteinExistence type="predicted"/>
<keyword evidence="3" id="KW-1185">Reference proteome</keyword>
<protein>
    <submittedName>
        <fullName evidence="2">Uncharacterized protein</fullName>
    </submittedName>
</protein>
<evidence type="ECO:0000256" key="1">
    <source>
        <dbReference type="SAM" id="MobiDB-lite"/>
    </source>
</evidence>
<dbReference type="Gramene" id="ONK72260">
    <property type="protein sequence ID" value="ONK72260"/>
    <property type="gene ID" value="A4U43_C04F17500"/>
</dbReference>
<reference evidence="3" key="1">
    <citation type="journal article" date="2017" name="Nat. Commun.">
        <title>The asparagus genome sheds light on the origin and evolution of a young Y chromosome.</title>
        <authorList>
            <person name="Harkess A."/>
            <person name="Zhou J."/>
            <person name="Xu C."/>
            <person name="Bowers J.E."/>
            <person name="Van der Hulst R."/>
            <person name="Ayyampalayam S."/>
            <person name="Mercati F."/>
            <person name="Riccardi P."/>
            <person name="McKain M.R."/>
            <person name="Kakrana A."/>
            <person name="Tang H."/>
            <person name="Ray J."/>
            <person name="Groenendijk J."/>
            <person name="Arikit S."/>
            <person name="Mathioni S.M."/>
            <person name="Nakano M."/>
            <person name="Shan H."/>
            <person name="Telgmann-Rauber A."/>
            <person name="Kanno A."/>
            <person name="Yue Z."/>
            <person name="Chen H."/>
            <person name="Li W."/>
            <person name="Chen Y."/>
            <person name="Xu X."/>
            <person name="Zhang Y."/>
            <person name="Luo S."/>
            <person name="Chen H."/>
            <person name="Gao J."/>
            <person name="Mao Z."/>
            <person name="Pires J.C."/>
            <person name="Luo M."/>
            <person name="Kudrna D."/>
            <person name="Wing R.A."/>
            <person name="Meyers B.C."/>
            <person name="Yi K."/>
            <person name="Kong H."/>
            <person name="Lavrijsen P."/>
            <person name="Sunseri F."/>
            <person name="Falavigna A."/>
            <person name="Ye Y."/>
            <person name="Leebens-Mack J.H."/>
            <person name="Chen G."/>
        </authorList>
    </citation>
    <scope>NUCLEOTIDE SEQUENCE [LARGE SCALE GENOMIC DNA]</scope>
    <source>
        <strain evidence="3">cv. DH0086</strain>
    </source>
</reference>
<sequence>MEEEERRIAKKKFEEAEERRRPKAGQRWRREEEGGGGREEESKDKLEREERRPKVRKISSGENPSLALQPGMALLVVLQKDLFRRKSILGSSAWDGTGCAT</sequence>
<organism evidence="2 3">
    <name type="scientific">Asparagus officinalis</name>
    <name type="common">Garden asparagus</name>
    <dbReference type="NCBI Taxonomy" id="4686"/>
    <lineage>
        <taxon>Eukaryota</taxon>
        <taxon>Viridiplantae</taxon>
        <taxon>Streptophyta</taxon>
        <taxon>Embryophyta</taxon>
        <taxon>Tracheophyta</taxon>
        <taxon>Spermatophyta</taxon>
        <taxon>Magnoliopsida</taxon>
        <taxon>Liliopsida</taxon>
        <taxon>Asparagales</taxon>
        <taxon>Asparagaceae</taxon>
        <taxon>Asparagoideae</taxon>
        <taxon>Asparagus</taxon>
    </lineage>
</organism>
<dbReference type="EMBL" id="CM007384">
    <property type="protein sequence ID" value="ONK72260.1"/>
    <property type="molecule type" value="Genomic_DNA"/>
</dbReference>
<dbReference type="Proteomes" id="UP000243459">
    <property type="component" value="Chromosome 4"/>
</dbReference>
<dbReference type="AlphaFoldDB" id="A0A5P1F6Y6"/>
<feature type="region of interest" description="Disordered" evidence="1">
    <location>
        <begin position="1"/>
        <end position="67"/>
    </location>
</feature>